<dbReference type="Proteomes" id="UP000298416">
    <property type="component" value="Unassembled WGS sequence"/>
</dbReference>
<evidence type="ECO:0000313" key="1">
    <source>
        <dbReference type="EMBL" id="KAG6394778.1"/>
    </source>
</evidence>
<protein>
    <submittedName>
        <fullName evidence="1">Uncharacterized protein</fullName>
    </submittedName>
</protein>
<comment type="caution">
    <text evidence="1">The sequence shown here is derived from an EMBL/GenBank/DDBJ whole genome shotgun (WGS) entry which is preliminary data.</text>
</comment>
<dbReference type="InterPro" id="IPR036457">
    <property type="entry name" value="PPM-type-like_dom_sf"/>
</dbReference>
<dbReference type="EMBL" id="PNBA02000017">
    <property type="protein sequence ID" value="KAG6394778.1"/>
    <property type="molecule type" value="Genomic_DNA"/>
</dbReference>
<organism evidence="1">
    <name type="scientific">Salvia splendens</name>
    <name type="common">Scarlet sage</name>
    <dbReference type="NCBI Taxonomy" id="180675"/>
    <lineage>
        <taxon>Eukaryota</taxon>
        <taxon>Viridiplantae</taxon>
        <taxon>Streptophyta</taxon>
        <taxon>Embryophyta</taxon>
        <taxon>Tracheophyta</taxon>
        <taxon>Spermatophyta</taxon>
        <taxon>Magnoliopsida</taxon>
        <taxon>eudicotyledons</taxon>
        <taxon>Gunneridae</taxon>
        <taxon>Pentapetalae</taxon>
        <taxon>asterids</taxon>
        <taxon>lamiids</taxon>
        <taxon>Lamiales</taxon>
        <taxon>Lamiaceae</taxon>
        <taxon>Nepetoideae</taxon>
        <taxon>Mentheae</taxon>
        <taxon>Salviinae</taxon>
        <taxon>Salvia</taxon>
        <taxon>Salvia subgen. Calosphace</taxon>
        <taxon>core Calosphace</taxon>
    </lineage>
</organism>
<sequence>MLPSTDCQNQPNSFYVVFDGHGATFMKNNAMKIFFEDVELPQTYDVEETFLQAMETCHLRSYVQADELIVEQQQMSAIVVLFSGGKEVRFSYHNITNLQVPQCSRKMCYRADESSIDAREIRVTTSQPSWFVFPLLSIKFKIEFLVKDQD</sequence>
<proteinExistence type="predicted"/>
<dbReference type="AlphaFoldDB" id="A0A8X8WGX4"/>
<name>A0A8X8WGX4_SALSN</name>
<accession>A0A8X8WGX4</accession>
<dbReference type="SUPFAM" id="SSF81606">
    <property type="entry name" value="PP2C-like"/>
    <property type="match status" value="1"/>
</dbReference>
<evidence type="ECO:0000313" key="2">
    <source>
        <dbReference type="Proteomes" id="UP000298416"/>
    </source>
</evidence>
<keyword evidence="2" id="KW-1185">Reference proteome</keyword>
<reference evidence="1" key="2">
    <citation type="submission" date="2020-08" db="EMBL/GenBank/DDBJ databases">
        <title>Plant Genome Project.</title>
        <authorList>
            <person name="Zhang R.-G."/>
        </authorList>
    </citation>
    <scope>NUCLEOTIDE SEQUENCE</scope>
    <source>
        <strain evidence="1">Huo1</strain>
        <tissue evidence="1">Leaf</tissue>
    </source>
</reference>
<gene>
    <name evidence="1" type="ORF">SASPL_145368</name>
</gene>
<reference evidence="1" key="1">
    <citation type="submission" date="2018-01" db="EMBL/GenBank/DDBJ databases">
        <authorList>
            <person name="Mao J.F."/>
        </authorList>
    </citation>
    <scope>NUCLEOTIDE SEQUENCE</scope>
    <source>
        <strain evidence="1">Huo1</strain>
        <tissue evidence="1">Leaf</tissue>
    </source>
</reference>